<feature type="region of interest" description="Disordered" evidence="1">
    <location>
        <begin position="215"/>
        <end position="289"/>
    </location>
</feature>
<dbReference type="Proteomes" id="UP001596154">
    <property type="component" value="Unassembled WGS sequence"/>
</dbReference>
<gene>
    <name evidence="2" type="ORF">ACFPZJ_20850</name>
</gene>
<evidence type="ECO:0000256" key="1">
    <source>
        <dbReference type="SAM" id="MobiDB-lite"/>
    </source>
</evidence>
<dbReference type="PANTHER" id="PTHR32011">
    <property type="entry name" value="OS08G0472400 PROTEIN"/>
    <property type="match status" value="1"/>
</dbReference>
<name>A0ABW0UV89_9ACTN</name>
<reference evidence="3" key="1">
    <citation type="journal article" date="2019" name="Int. J. Syst. Evol. Microbiol.">
        <title>The Global Catalogue of Microorganisms (GCM) 10K type strain sequencing project: providing services to taxonomists for standard genome sequencing and annotation.</title>
        <authorList>
            <consortium name="The Broad Institute Genomics Platform"/>
            <consortium name="The Broad Institute Genome Sequencing Center for Infectious Disease"/>
            <person name="Wu L."/>
            <person name="Ma J."/>
        </authorList>
    </citation>
    <scope>NUCLEOTIDE SEQUENCE [LARGE SCALE GENOMIC DNA]</scope>
    <source>
        <strain evidence="3">CGMCC 4.7248</strain>
    </source>
</reference>
<dbReference type="EMBL" id="JBHSNY010000007">
    <property type="protein sequence ID" value="MFC5636205.1"/>
    <property type="molecule type" value="Genomic_DNA"/>
</dbReference>
<evidence type="ECO:0008006" key="4">
    <source>
        <dbReference type="Google" id="ProtNLM"/>
    </source>
</evidence>
<comment type="caution">
    <text evidence="2">The sequence shown here is derived from an EMBL/GenBank/DDBJ whole genome shotgun (WGS) entry which is preliminary data.</text>
</comment>
<dbReference type="RefSeq" id="WP_381023723.1">
    <property type="nucleotide sequence ID" value="NZ_JBHSNY010000007.1"/>
</dbReference>
<evidence type="ECO:0000313" key="2">
    <source>
        <dbReference type="EMBL" id="MFC5636205.1"/>
    </source>
</evidence>
<proteinExistence type="predicted"/>
<evidence type="ECO:0000313" key="3">
    <source>
        <dbReference type="Proteomes" id="UP001596154"/>
    </source>
</evidence>
<keyword evidence="3" id="KW-1185">Reference proteome</keyword>
<organism evidence="2 3">
    <name type="scientific">Streptomyces bullii</name>
    <dbReference type="NCBI Taxonomy" id="349910"/>
    <lineage>
        <taxon>Bacteria</taxon>
        <taxon>Bacillati</taxon>
        <taxon>Actinomycetota</taxon>
        <taxon>Actinomycetes</taxon>
        <taxon>Kitasatosporales</taxon>
        <taxon>Streptomycetaceae</taxon>
        <taxon>Streptomyces</taxon>
    </lineage>
</organism>
<dbReference type="PANTHER" id="PTHR32011:SF2">
    <property type="entry name" value="OS08G0472400 PROTEIN"/>
    <property type="match status" value="1"/>
</dbReference>
<sequence length="289" mass="31778">MRRWSGAREQASLGAAAARRLTETGRYEFEPGLTDVEFARIEREFGFEFADDHRAFLAAGLPVNVPPEDGQTWDRPWPEWRAGDVDSLRRQLAGPVEGVLFDVERNGFWYAGWGERPADQTASVETARRHLAEVPVLVPVYAHRYLPTGRGNFGHPVLSVCQTDIIYYGLDLDDYIHREFGEARGAVDDSWNPKTTVPFWRDLLRSVRVRAGTGWTTRLRGRSPPSGRSSTRRSRAASTTTPACPSRDPGAPGHGRAAWAWSEGLSGARRVSGAGGARPAGKGNPAPAS</sequence>
<protein>
    <recommendedName>
        <fullName evidence="4">Knr4/Smi1-like domain-containing protein</fullName>
    </recommendedName>
</protein>
<feature type="compositionally biased region" description="Low complexity" evidence="1">
    <location>
        <begin position="236"/>
        <end position="247"/>
    </location>
</feature>
<accession>A0ABW0UV89</accession>